<dbReference type="InterPro" id="IPR045618">
    <property type="entry name" value="DUF6444"/>
</dbReference>
<dbReference type="Proteomes" id="UP000623440">
    <property type="component" value="Unassembled WGS sequence"/>
</dbReference>
<proteinExistence type="predicted"/>
<keyword evidence="4" id="KW-1185">Reference proteome</keyword>
<comment type="caution">
    <text evidence="3">The sequence shown here is derived from an EMBL/GenBank/DDBJ whole genome shotgun (WGS) entry which is preliminary data.</text>
</comment>
<reference evidence="3 4" key="1">
    <citation type="journal article" date="2020" name="ISME J.">
        <title>Comparative genomics reveals insights into cyanobacterial evolution and habitat adaptation.</title>
        <authorList>
            <person name="Chen M.Y."/>
            <person name="Teng W.K."/>
            <person name="Zhao L."/>
            <person name="Hu C.X."/>
            <person name="Zhou Y.K."/>
            <person name="Han B.P."/>
            <person name="Song L.R."/>
            <person name="Shu W.S."/>
        </authorList>
    </citation>
    <scope>NUCLEOTIDE SEQUENCE [LARGE SCALE GENOMIC DNA]</scope>
    <source>
        <strain evidence="3 4">FACHB-838</strain>
    </source>
</reference>
<dbReference type="EMBL" id="JACJSI010000648">
    <property type="protein sequence ID" value="MBD2537057.1"/>
    <property type="molecule type" value="Genomic_DNA"/>
</dbReference>
<protein>
    <recommendedName>
        <fullName evidence="2">DUF6444 domain-containing protein</fullName>
    </recommendedName>
</protein>
<feature type="compositionally biased region" description="Basic and acidic residues" evidence="1">
    <location>
        <begin position="52"/>
        <end position="64"/>
    </location>
</feature>
<sequence length="138" mass="15749">MPKEKLVEIIIEQSKVIRELQKIILELQQEIERLKVSRDLDSSNSSKPPSGDIHKKSENKKIPLQEESNQPKKKPGRQPVHQDKTRKGFGRVDRYEILRPSDCICCGNKAFAPLALKVEKQAVAQLVERPIESQSIQS</sequence>
<feature type="domain" description="DUF6444" evidence="2">
    <location>
        <begin position="13"/>
        <end position="86"/>
    </location>
</feature>
<feature type="compositionally biased region" description="Basic and acidic residues" evidence="1">
    <location>
        <begin position="80"/>
        <end position="91"/>
    </location>
</feature>
<evidence type="ECO:0000256" key="1">
    <source>
        <dbReference type="SAM" id="MobiDB-lite"/>
    </source>
</evidence>
<evidence type="ECO:0000313" key="4">
    <source>
        <dbReference type="Proteomes" id="UP000623440"/>
    </source>
</evidence>
<name>A0ABR8E7J3_9NOSO</name>
<evidence type="ECO:0000259" key="2">
    <source>
        <dbReference type="Pfam" id="PF20042"/>
    </source>
</evidence>
<accession>A0ABR8E7J3</accession>
<dbReference type="Pfam" id="PF20042">
    <property type="entry name" value="DUF6444"/>
    <property type="match status" value="1"/>
</dbReference>
<feature type="region of interest" description="Disordered" evidence="1">
    <location>
        <begin position="36"/>
        <end position="91"/>
    </location>
</feature>
<evidence type="ECO:0000313" key="3">
    <source>
        <dbReference type="EMBL" id="MBD2537057.1"/>
    </source>
</evidence>
<gene>
    <name evidence="3" type="ORF">H6G97_50830</name>
</gene>
<organism evidence="3 4">
    <name type="scientific">Nostoc flagelliforme FACHB-838</name>
    <dbReference type="NCBI Taxonomy" id="2692904"/>
    <lineage>
        <taxon>Bacteria</taxon>
        <taxon>Bacillati</taxon>
        <taxon>Cyanobacteriota</taxon>
        <taxon>Cyanophyceae</taxon>
        <taxon>Nostocales</taxon>
        <taxon>Nostocaceae</taxon>
        <taxon>Nostoc</taxon>
    </lineage>
</organism>